<organism evidence="7 8">
    <name type="scientific">Nostocoides japonicum T1-X7</name>
    <dbReference type="NCBI Taxonomy" id="1194083"/>
    <lineage>
        <taxon>Bacteria</taxon>
        <taxon>Bacillati</taxon>
        <taxon>Actinomycetota</taxon>
        <taxon>Actinomycetes</taxon>
        <taxon>Micrococcales</taxon>
        <taxon>Intrasporangiaceae</taxon>
        <taxon>Nostocoides</taxon>
    </lineage>
</organism>
<keyword evidence="4" id="KW-0812">Transmembrane</keyword>
<evidence type="ECO:0000313" key="7">
    <source>
        <dbReference type="EMBL" id="CCH77879.1"/>
    </source>
</evidence>
<evidence type="ECO:0000259" key="6">
    <source>
        <dbReference type="Pfam" id="PF10502"/>
    </source>
</evidence>
<dbReference type="Proteomes" id="UP000035721">
    <property type="component" value="Unassembled WGS sequence"/>
</dbReference>
<dbReference type="OrthoDB" id="9815782at2"/>
<dbReference type="RefSeq" id="WP_083454760.1">
    <property type="nucleotide sequence ID" value="NZ_HF570958.1"/>
</dbReference>
<dbReference type="Pfam" id="PF10502">
    <property type="entry name" value="Peptidase_S26"/>
    <property type="match status" value="1"/>
</dbReference>
<dbReference type="EMBL" id="CAJB01000150">
    <property type="protein sequence ID" value="CCH77879.1"/>
    <property type="molecule type" value="Genomic_DNA"/>
</dbReference>
<protein>
    <recommendedName>
        <fullName evidence="4">Signal peptidase I</fullName>
        <ecNumber evidence="4">3.4.21.89</ecNumber>
    </recommendedName>
</protein>
<feature type="transmembrane region" description="Helical" evidence="4">
    <location>
        <begin position="33"/>
        <end position="56"/>
    </location>
</feature>
<name>A0A077M114_9MICO</name>
<dbReference type="AlphaFoldDB" id="A0A077M114"/>
<dbReference type="Gene3D" id="2.10.109.10">
    <property type="entry name" value="Umud Fragment, subunit A"/>
    <property type="match status" value="1"/>
</dbReference>
<dbReference type="InterPro" id="IPR036286">
    <property type="entry name" value="LexA/Signal_pep-like_sf"/>
</dbReference>
<keyword evidence="4" id="KW-1133">Transmembrane helix</keyword>
<dbReference type="STRING" id="1194083.BN12_2330005"/>
<gene>
    <name evidence="7" type="ORF">BN12_2330005</name>
</gene>
<evidence type="ECO:0000256" key="4">
    <source>
        <dbReference type="RuleBase" id="RU362042"/>
    </source>
</evidence>
<evidence type="ECO:0000256" key="2">
    <source>
        <dbReference type="ARBA" id="ARBA00009370"/>
    </source>
</evidence>
<dbReference type="NCBIfam" id="TIGR02227">
    <property type="entry name" value="sigpep_I_bact"/>
    <property type="match status" value="1"/>
</dbReference>
<feature type="active site" evidence="3">
    <location>
        <position position="61"/>
    </location>
</feature>
<dbReference type="GO" id="GO:0005886">
    <property type="term" value="C:plasma membrane"/>
    <property type="evidence" value="ECO:0007669"/>
    <property type="project" value="UniProtKB-SubCell"/>
</dbReference>
<comment type="caution">
    <text evidence="7">The sequence shown here is derived from an EMBL/GenBank/DDBJ whole genome shotgun (WGS) entry which is preliminary data.</text>
</comment>
<dbReference type="GO" id="GO:0004252">
    <property type="term" value="F:serine-type endopeptidase activity"/>
    <property type="evidence" value="ECO:0007669"/>
    <property type="project" value="InterPro"/>
</dbReference>
<dbReference type="PANTHER" id="PTHR43390">
    <property type="entry name" value="SIGNAL PEPTIDASE I"/>
    <property type="match status" value="1"/>
</dbReference>
<evidence type="ECO:0000313" key="8">
    <source>
        <dbReference type="Proteomes" id="UP000035721"/>
    </source>
</evidence>
<keyword evidence="4" id="KW-0378">Hydrolase</keyword>
<keyword evidence="4" id="KW-0645">Protease</keyword>
<dbReference type="GO" id="GO:0006465">
    <property type="term" value="P:signal peptide processing"/>
    <property type="evidence" value="ECO:0007669"/>
    <property type="project" value="InterPro"/>
</dbReference>
<evidence type="ECO:0000256" key="3">
    <source>
        <dbReference type="PIRSR" id="PIRSR600223-1"/>
    </source>
</evidence>
<feature type="active site" evidence="3">
    <location>
        <position position="132"/>
    </location>
</feature>
<accession>A0A077M114</accession>
<keyword evidence="4" id="KW-0472">Membrane</keyword>
<dbReference type="EC" id="3.4.21.89" evidence="4"/>
<dbReference type="SUPFAM" id="SSF51306">
    <property type="entry name" value="LexA/Signal peptidase"/>
    <property type="match status" value="1"/>
</dbReference>
<dbReference type="CDD" id="cd06530">
    <property type="entry name" value="S26_SPase_I"/>
    <property type="match status" value="1"/>
</dbReference>
<comment type="similarity">
    <text evidence="2 4">Belongs to the peptidase S26 family.</text>
</comment>
<keyword evidence="8" id="KW-1185">Reference proteome</keyword>
<dbReference type="InterPro" id="IPR019533">
    <property type="entry name" value="Peptidase_S26"/>
</dbReference>
<dbReference type="GO" id="GO:0009003">
    <property type="term" value="F:signal peptidase activity"/>
    <property type="evidence" value="ECO:0007669"/>
    <property type="project" value="UniProtKB-EC"/>
</dbReference>
<feature type="domain" description="Peptidase S26" evidence="6">
    <location>
        <begin position="32"/>
        <end position="222"/>
    </location>
</feature>
<comment type="catalytic activity">
    <reaction evidence="4">
        <text>Cleavage of hydrophobic, N-terminal signal or leader sequences from secreted and periplasmic proteins.</text>
        <dbReference type="EC" id="3.4.21.89"/>
    </reaction>
</comment>
<comment type="subcellular location">
    <subcellularLocation>
        <location evidence="1">Cell membrane</location>
        <topology evidence="1">Single-pass type II membrane protein</topology>
    </subcellularLocation>
    <subcellularLocation>
        <location evidence="4">Membrane</location>
        <topology evidence="4">Single-pass type II membrane protein</topology>
    </subcellularLocation>
</comment>
<feature type="region of interest" description="Disordered" evidence="5">
    <location>
        <begin position="1"/>
        <end position="24"/>
    </location>
</feature>
<dbReference type="PRINTS" id="PR00727">
    <property type="entry name" value="LEADERPTASE"/>
</dbReference>
<reference evidence="7 8" key="1">
    <citation type="journal article" date="2013" name="ISME J.">
        <title>A metabolic model for members of the genus Tetrasphaera involved in enhanced biological phosphorus removal.</title>
        <authorList>
            <person name="Kristiansen R."/>
            <person name="Nguyen H.T.T."/>
            <person name="Saunders A.M."/>
            <person name="Nielsen J.L."/>
            <person name="Wimmer R."/>
            <person name="Le V.Q."/>
            <person name="McIlroy S.J."/>
            <person name="Petrovski S."/>
            <person name="Seviour R.J."/>
            <person name="Calteau A."/>
            <person name="Nielsen K.L."/>
            <person name="Nielsen P.H."/>
        </authorList>
    </citation>
    <scope>NUCLEOTIDE SEQUENCE [LARGE SCALE GENOMIC DNA]</scope>
    <source>
        <strain evidence="7 8">T1-X7</strain>
    </source>
</reference>
<sequence length="243" mass="25998">MSAADATDATDERPATDGTPDPAARRPHRFARLVIEVCIAVLLVVLVRTFVVQSFYVPSGSMEPTVMPADRVLVDRLHGASGLRRGDIVVFDGTEAWNAVRSAEPEGGALGRILRPVQSALGIDPQETDYLKRIIGLPGDHVVCCTASGHLTINGAEVVEPYLPSGMRASEVTFDVTVPSGKLWLMGDNRPESADSRAHLGDPGGGMVPESDVIGRVTLRFWPVSRWGTMERSTTLSDLPTAG</sequence>
<dbReference type="InterPro" id="IPR000223">
    <property type="entry name" value="Pept_S26A_signal_pept_1"/>
</dbReference>
<evidence type="ECO:0000256" key="1">
    <source>
        <dbReference type="ARBA" id="ARBA00004401"/>
    </source>
</evidence>
<evidence type="ECO:0000256" key="5">
    <source>
        <dbReference type="SAM" id="MobiDB-lite"/>
    </source>
</evidence>
<dbReference type="PANTHER" id="PTHR43390:SF1">
    <property type="entry name" value="CHLOROPLAST PROCESSING PEPTIDASE"/>
    <property type="match status" value="1"/>
</dbReference>
<proteinExistence type="inferred from homology"/>